<feature type="chain" id="PRO_5042230583" evidence="1">
    <location>
        <begin position="21"/>
        <end position="193"/>
    </location>
</feature>
<protein>
    <submittedName>
        <fullName evidence="2">Uncharacterized protein</fullName>
    </submittedName>
</protein>
<proteinExistence type="predicted"/>
<sequence length="193" mass="22798">MRRPPHQLRLLLHLLRCLLSCLLRFLLPRLLPRQSQLKQRYELLAWSKTADGSNEITRMCSALVTIRKNIQALTRSAVLWGYNLHQLLHTEKEVNGKDVNIPFGSRAMQHYIHQLLYHDRQYKHFIENKRNIQPLYTYTSVLFKWALTEMSSGVFRELDFKIAEAIKDHDTMVKLFKTLTREQLDALTANILD</sequence>
<dbReference type="GeneID" id="64672014"/>
<accession>A0AAD4DSU1</accession>
<evidence type="ECO:0000256" key="1">
    <source>
        <dbReference type="SAM" id="SignalP"/>
    </source>
</evidence>
<gene>
    <name evidence="2" type="ORF">F5891DRAFT_986188</name>
</gene>
<dbReference type="EMBL" id="JABBWK010000108">
    <property type="protein sequence ID" value="KAG1893122.1"/>
    <property type="molecule type" value="Genomic_DNA"/>
</dbReference>
<reference evidence="2" key="1">
    <citation type="journal article" date="2020" name="New Phytol.">
        <title>Comparative genomics reveals dynamic genome evolution in host specialist ectomycorrhizal fungi.</title>
        <authorList>
            <person name="Lofgren L.A."/>
            <person name="Nguyen N.H."/>
            <person name="Vilgalys R."/>
            <person name="Ruytinx J."/>
            <person name="Liao H.L."/>
            <person name="Branco S."/>
            <person name="Kuo A."/>
            <person name="LaButti K."/>
            <person name="Lipzen A."/>
            <person name="Andreopoulos W."/>
            <person name="Pangilinan J."/>
            <person name="Riley R."/>
            <person name="Hundley H."/>
            <person name="Na H."/>
            <person name="Barry K."/>
            <person name="Grigoriev I.V."/>
            <person name="Stajich J.E."/>
            <person name="Kennedy P.G."/>
        </authorList>
    </citation>
    <scope>NUCLEOTIDE SEQUENCE</scope>
    <source>
        <strain evidence="2">FC203</strain>
    </source>
</reference>
<dbReference type="Proteomes" id="UP001195769">
    <property type="component" value="Unassembled WGS sequence"/>
</dbReference>
<keyword evidence="1" id="KW-0732">Signal</keyword>
<evidence type="ECO:0000313" key="2">
    <source>
        <dbReference type="EMBL" id="KAG1893122.1"/>
    </source>
</evidence>
<feature type="signal peptide" evidence="1">
    <location>
        <begin position="1"/>
        <end position="20"/>
    </location>
</feature>
<comment type="caution">
    <text evidence="2">The sequence shown here is derived from an EMBL/GenBank/DDBJ whole genome shotgun (WGS) entry which is preliminary data.</text>
</comment>
<evidence type="ECO:0000313" key="3">
    <source>
        <dbReference type="Proteomes" id="UP001195769"/>
    </source>
</evidence>
<organism evidence="2 3">
    <name type="scientific">Suillus fuscotomentosus</name>
    <dbReference type="NCBI Taxonomy" id="1912939"/>
    <lineage>
        <taxon>Eukaryota</taxon>
        <taxon>Fungi</taxon>
        <taxon>Dikarya</taxon>
        <taxon>Basidiomycota</taxon>
        <taxon>Agaricomycotina</taxon>
        <taxon>Agaricomycetes</taxon>
        <taxon>Agaricomycetidae</taxon>
        <taxon>Boletales</taxon>
        <taxon>Suillineae</taxon>
        <taxon>Suillaceae</taxon>
        <taxon>Suillus</taxon>
    </lineage>
</organism>
<dbReference type="AlphaFoldDB" id="A0AAD4DSU1"/>
<name>A0AAD4DSU1_9AGAM</name>
<keyword evidence="3" id="KW-1185">Reference proteome</keyword>
<dbReference type="RefSeq" id="XP_041218698.1">
    <property type="nucleotide sequence ID" value="XM_041377716.1"/>
</dbReference>